<sequence length="56" mass="6492">MERIACPTCGRLKPDFAIRSQRCRDDIWDEQQLGDVKAQASWERRKAANARDTEQA</sequence>
<accession>A0A6J5S2Z5</accession>
<organism evidence="1">
    <name type="scientific">uncultured Caudovirales phage</name>
    <dbReference type="NCBI Taxonomy" id="2100421"/>
    <lineage>
        <taxon>Viruses</taxon>
        <taxon>Duplodnaviria</taxon>
        <taxon>Heunggongvirae</taxon>
        <taxon>Uroviricota</taxon>
        <taxon>Caudoviricetes</taxon>
        <taxon>Peduoviridae</taxon>
        <taxon>Maltschvirus</taxon>
        <taxon>Maltschvirus maltsch</taxon>
    </lineage>
</organism>
<proteinExistence type="predicted"/>
<evidence type="ECO:0000313" key="1">
    <source>
        <dbReference type="EMBL" id="CAB4199524.1"/>
    </source>
</evidence>
<reference evidence="1" key="1">
    <citation type="submission" date="2020-05" db="EMBL/GenBank/DDBJ databases">
        <authorList>
            <person name="Chiriac C."/>
            <person name="Salcher M."/>
            <person name="Ghai R."/>
            <person name="Kavagutti S V."/>
        </authorList>
    </citation>
    <scope>NUCLEOTIDE SEQUENCE</scope>
</reference>
<protein>
    <submittedName>
        <fullName evidence="1">Uncharacterized protein</fullName>
    </submittedName>
</protein>
<name>A0A6J5S2Z5_9CAUD</name>
<dbReference type="EMBL" id="LR797280">
    <property type="protein sequence ID" value="CAB4199524.1"/>
    <property type="molecule type" value="Genomic_DNA"/>
</dbReference>
<gene>
    <name evidence="1" type="ORF">UFOVP1333_56</name>
</gene>